<feature type="region of interest" description="Disordered" evidence="1">
    <location>
        <begin position="46"/>
        <end position="72"/>
    </location>
</feature>
<evidence type="ECO:0000313" key="3">
    <source>
        <dbReference type="Proteomes" id="UP000236291"/>
    </source>
</evidence>
<reference evidence="2 3" key="2">
    <citation type="journal article" date="2017" name="Front. Plant Sci.">
        <title>Gene Classification and Mining of Molecular Markers Useful in Red Clover (Trifolium pratense) Breeding.</title>
        <authorList>
            <person name="Istvanek J."/>
            <person name="Dluhosova J."/>
            <person name="Dluhos P."/>
            <person name="Patkova L."/>
            <person name="Nedelnik J."/>
            <person name="Repkova J."/>
        </authorList>
    </citation>
    <scope>NUCLEOTIDE SEQUENCE [LARGE SCALE GENOMIC DNA]</scope>
    <source>
        <strain evidence="3">cv. Tatra</strain>
        <tissue evidence="2">Young leaves</tissue>
    </source>
</reference>
<comment type="caution">
    <text evidence="2">The sequence shown here is derived from an EMBL/GenBank/DDBJ whole genome shotgun (WGS) entry which is preliminary data.</text>
</comment>
<dbReference type="ExpressionAtlas" id="A0A2K3NJV8">
    <property type="expression patterns" value="baseline"/>
</dbReference>
<proteinExistence type="predicted"/>
<gene>
    <name evidence="2" type="ORF">L195_g026655</name>
</gene>
<reference evidence="2 3" key="1">
    <citation type="journal article" date="2014" name="Am. J. Bot.">
        <title>Genome assembly and annotation for red clover (Trifolium pratense; Fabaceae).</title>
        <authorList>
            <person name="Istvanek J."/>
            <person name="Jaros M."/>
            <person name="Krenek A."/>
            <person name="Repkova J."/>
        </authorList>
    </citation>
    <scope>NUCLEOTIDE SEQUENCE [LARGE SCALE GENOMIC DNA]</scope>
    <source>
        <strain evidence="3">cv. Tatra</strain>
        <tissue evidence="2">Young leaves</tissue>
    </source>
</reference>
<evidence type="ECO:0000313" key="2">
    <source>
        <dbReference type="EMBL" id="PNY03328.1"/>
    </source>
</evidence>
<feature type="region of interest" description="Disordered" evidence="1">
    <location>
        <begin position="1"/>
        <end position="27"/>
    </location>
</feature>
<dbReference type="Proteomes" id="UP000236291">
    <property type="component" value="Unassembled WGS sequence"/>
</dbReference>
<protein>
    <submittedName>
        <fullName evidence="2">Uncharacterized protein</fullName>
    </submittedName>
</protein>
<feature type="compositionally biased region" description="Polar residues" evidence="1">
    <location>
        <begin position="1"/>
        <end position="13"/>
    </location>
</feature>
<evidence type="ECO:0000256" key="1">
    <source>
        <dbReference type="SAM" id="MobiDB-lite"/>
    </source>
</evidence>
<accession>A0A2K3NJV8</accession>
<dbReference type="STRING" id="57577.A0A2K3NJV8"/>
<organism evidence="2 3">
    <name type="scientific">Trifolium pratense</name>
    <name type="common">Red clover</name>
    <dbReference type="NCBI Taxonomy" id="57577"/>
    <lineage>
        <taxon>Eukaryota</taxon>
        <taxon>Viridiplantae</taxon>
        <taxon>Streptophyta</taxon>
        <taxon>Embryophyta</taxon>
        <taxon>Tracheophyta</taxon>
        <taxon>Spermatophyta</taxon>
        <taxon>Magnoliopsida</taxon>
        <taxon>eudicotyledons</taxon>
        <taxon>Gunneridae</taxon>
        <taxon>Pentapetalae</taxon>
        <taxon>rosids</taxon>
        <taxon>fabids</taxon>
        <taxon>Fabales</taxon>
        <taxon>Fabaceae</taxon>
        <taxon>Papilionoideae</taxon>
        <taxon>50 kb inversion clade</taxon>
        <taxon>NPAAA clade</taxon>
        <taxon>Hologalegina</taxon>
        <taxon>IRL clade</taxon>
        <taxon>Trifolieae</taxon>
        <taxon>Trifolium</taxon>
    </lineage>
</organism>
<dbReference type="Gene3D" id="3.30.70.260">
    <property type="match status" value="1"/>
</dbReference>
<name>A0A2K3NJV8_TRIPR</name>
<feature type="compositionally biased region" description="Polar residues" evidence="1">
    <location>
        <begin position="48"/>
        <end position="59"/>
    </location>
</feature>
<sequence length="103" mass="11153">MAATLTPIQTFKFSHSHSPSPSQPNSTTLFFPINQPSTSRRNKLILSAATSGDTTLSSNGPPPPPPSRSKQDRALFSIVVSGTDRVLRQVVEQLQKLVNVLKV</sequence>
<dbReference type="AlphaFoldDB" id="A0A2K3NJV8"/>
<dbReference type="EMBL" id="ASHM01022492">
    <property type="protein sequence ID" value="PNY03328.1"/>
    <property type="molecule type" value="Genomic_DNA"/>
</dbReference>